<dbReference type="GO" id="GO:0008984">
    <property type="term" value="F:protein-glutamate methylesterase activity"/>
    <property type="evidence" value="ECO:0007669"/>
    <property type="project" value="UniProtKB-UniRule"/>
</dbReference>
<organism evidence="10 11">
    <name type="scientific">Altererythrobacter lutimaris</name>
    <dbReference type="NCBI Taxonomy" id="2743979"/>
    <lineage>
        <taxon>Bacteria</taxon>
        <taxon>Pseudomonadati</taxon>
        <taxon>Pseudomonadota</taxon>
        <taxon>Alphaproteobacteria</taxon>
        <taxon>Sphingomonadales</taxon>
        <taxon>Erythrobacteraceae</taxon>
        <taxon>Altererythrobacter</taxon>
    </lineage>
</organism>
<dbReference type="InterPro" id="IPR000673">
    <property type="entry name" value="Sig_transdc_resp-reg_Me-estase"/>
</dbReference>
<feature type="active site" evidence="5 6">
    <location>
        <position position="189"/>
    </location>
</feature>
<dbReference type="CDD" id="cd16432">
    <property type="entry name" value="CheB_Rec"/>
    <property type="match status" value="1"/>
</dbReference>
<evidence type="ECO:0000256" key="1">
    <source>
        <dbReference type="ARBA" id="ARBA00022490"/>
    </source>
</evidence>
<feature type="modified residue" description="4-aspartylphosphate" evidence="5 7">
    <location>
        <position position="55"/>
    </location>
</feature>
<dbReference type="RefSeq" id="WP_176273548.1">
    <property type="nucleotide sequence ID" value="NZ_JABWTA010000001.1"/>
</dbReference>
<comment type="caution">
    <text evidence="10">The sequence shown here is derived from an EMBL/GenBank/DDBJ whole genome shotgun (WGS) entry which is preliminary data.</text>
</comment>
<dbReference type="HAMAP" id="MF_00099">
    <property type="entry name" value="CheB_chemtxs"/>
    <property type="match status" value="1"/>
</dbReference>
<dbReference type="PROSITE" id="PS50122">
    <property type="entry name" value="CHEB"/>
    <property type="match status" value="1"/>
</dbReference>
<dbReference type="Proteomes" id="UP000546031">
    <property type="component" value="Unassembled WGS sequence"/>
</dbReference>
<dbReference type="EC" id="3.5.1.44" evidence="5"/>
<dbReference type="InterPro" id="IPR011006">
    <property type="entry name" value="CheY-like_superfamily"/>
</dbReference>
<feature type="domain" description="CheB-type methylesterase" evidence="9">
    <location>
        <begin position="151"/>
        <end position="344"/>
    </location>
</feature>
<comment type="PTM">
    <text evidence="5">Phosphorylated by CheA. Phosphorylation of the N-terminal regulatory domain activates the methylesterase activity.</text>
</comment>
<sequence length="344" mass="35742">MAISVLIVDDSRLFRSLLAARISQEDDIEVVGYACDAKEARTLIRELDPDVVTLDIEMPGMDGLSFLQKIMELRPTPVIIVSGSTQAGTAITAHALQLGAVSCYAKSTQKGGMPLEDGGELVRLVREAAQVGQKFRETGASVAVASSSQPPVNRPELVVLGSSTGGVEALRQVLAGLLVDCPPIVIVQHVNAQFAAAIAQSLNAVCEPMLALADNHTTLQRGYVYLAPGDARHLRVVKCSDGGLRTSLREGDPVSGHCPSVDALFHSAASGAGSKSLGILLTGMGQDGADGLLAMKQSGATTIAQDEASSVVFGMPRAAIEKGAAQSVLSLREIASYLTKVSAA</sequence>
<proteinExistence type="inferred from homology"/>
<dbReference type="PROSITE" id="PS50110">
    <property type="entry name" value="RESPONSE_REGULATORY"/>
    <property type="match status" value="1"/>
</dbReference>
<dbReference type="NCBIfam" id="NF001965">
    <property type="entry name" value="PRK00742.1"/>
    <property type="match status" value="1"/>
</dbReference>
<dbReference type="InterPro" id="IPR008248">
    <property type="entry name" value="CheB-like"/>
</dbReference>
<dbReference type="GO" id="GO:0006935">
    <property type="term" value="P:chemotaxis"/>
    <property type="evidence" value="ECO:0007669"/>
    <property type="project" value="UniProtKB-UniRule"/>
</dbReference>
<dbReference type="EMBL" id="JABWTA010000001">
    <property type="protein sequence ID" value="NVE95316.1"/>
    <property type="molecule type" value="Genomic_DNA"/>
</dbReference>
<dbReference type="InterPro" id="IPR035909">
    <property type="entry name" value="CheB_C"/>
</dbReference>
<keyword evidence="11" id="KW-1185">Reference proteome</keyword>
<feature type="active site" evidence="5 6">
    <location>
        <position position="287"/>
    </location>
</feature>
<dbReference type="Gene3D" id="3.40.50.2300">
    <property type="match status" value="1"/>
</dbReference>
<comment type="similarity">
    <text evidence="5">Belongs to the CheB family.</text>
</comment>
<comment type="catalytic activity">
    <reaction evidence="4 5">
        <text>[protein]-L-glutamate 5-O-methyl ester + H2O = L-glutamyl-[protein] + methanol + H(+)</text>
        <dbReference type="Rhea" id="RHEA:23236"/>
        <dbReference type="Rhea" id="RHEA-COMP:10208"/>
        <dbReference type="Rhea" id="RHEA-COMP:10311"/>
        <dbReference type="ChEBI" id="CHEBI:15377"/>
        <dbReference type="ChEBI" id="CHEBI:15378"/>
        <dbReference type="ChEBI" id="CHEBI:17790"/>
        <dbReference type="ChEBI" id="CHEBI:29973"/>
        <dbReference type="ChEBI" id="CHEBI:82795"/>
        <dbReference type="EC" id="3.1.1.61"/>
    </reaction>
</comment>
<dbReference type="GO" id="GO:0050568">
    <property type="term" value="F:protein-glutamine glutaminase activity"/>
    <property type="evidence" value="ECO:0007669"/>
    <property type="project" value="UniProtKB-UniRule"/>
</dbReference>
<evidence type="ECO:0000256" key="4">
    <source>
        <dbReference type="ARBA" id="ARBA00048267"/>
    </source>
</evidence>
<dbReference type="PIRSF" id="PIRSF000876">
    <property type="entry name" value="RR_chemtxs_CheB"/>
    <property type="match status" value="1"/>
</dbReference>
<dbReference type="Gene3D" id="3.40.50.180">
    <property type="entry name" value="Methylesterase CheB, C-terminal domain"/>
    <property type="match status" value="1"/>
</dbReference>
<gene>
    <name evidence="5" type="primary">cheB</name>
    <name evidence="10" type="ORF">HUO12_10435</name>
</gene>
<keyword evidence="5 7" id="KW-0597">Phosphoprotein</keyword>
<evidence type="ECO:0000259" key="9">
    <source>
        <dbReference type="PROSITE" id="PS50122"/>
    </source>
</evidence>
<comment type="subcellular location">
    <subcellularLocation>
        <location evidence="5">Cytoplasm</location>
    </subcellularLocation>
</comment>
<dbReference type="AlphaFoldDB" id="A0A850HE33"/>
<comment type="catalytic activity">
    <reaction evidence="5">
        <text>L-glutaminyl-[protein] + H2O = L-glutamyl-[protein] + NH4(+)</text>
        <dbReference type="Rhea" id="RHEA:16441"/>
        <dbReference type="Rhea" id="RHEA-COMP:10207"/>
        <dbReference type="Rhea" id="RHEA-COMP:10208"/>
        <dbReference type="ChEBI" id="CHEBI:15377"/>
        <dbReference type="ChEBI" id="CHEBI:28938"/>
        <dbReference type="ChEBI" id="CHEBI:29973"/>
        <dbReference type="ChEBI" id="CHEBI:30011"/>
        <dbReference type="EC" id="3.5.1.44"/>
    </reaction>
</comment>
<name>A0A850HE33_9SPHN</name>
<feature type="domain" description="Response regulatory" evidence="8">
    <location>
        <begin position="4"/>
        <end position="121"/>
    </location>
</feature>
<dbReference type="Pfam" id="PF00072">
    <property type="entry name" value="Response_reg"/>
    <property type="match status" value="1"/>
</dbReference>
<feature type="active site" evidence="5 6">
    <location>
        <position position="163"/>
    </location>
</feature>
<protein>
    <recommendedName>
        <fullName evidence="5">Protein-glutamate methylesterase/protein-glutamine glutaminase</fullName>
        <ecNumber evidence="5">3.1.1.61</ecNumber>
        <ecNumber evidence="5">3.5.1.44</ecNumber>
    </recommendedName>
</protein>
<dbReference type="SMART" id="SM00448">
    <property type="entry name" value="REC"/>
    <property type="match status" value="1"/>
</dbReference>
<dbReference type="GO" id="GO:0000156">
    <property type="term" value="F:phosphorelay response regulator activity"/>
    <property type="evidence" value="ECO:0007669"/>
    <property type="project" value="InterPro"/>
</dbReference>
<evidence type="ECO:0000313" key="11">
    <source>
        <dbReference type="Proteomes" id="UP000546031"/>
    </source>
</evidence>
<dbReference type="SUPFAM" id="SSF52738">
    <property type="entry name" value="Methylesterase CheB, C-terminal domain"/>
    <property type="match status" value="1"/>
</dbReference>
<comment type="domain">
    <text evidence="5">Contains a C-terminal catalytic domain, and an N-terminal region which modulates catalytic activity.</text>
</comment>
<evidence type="ECO:0000313" key="10">
    <source>
        <dbReference type="EMBL" id="NVE95316.1"/>
    </source>
</evidence>
<dbReference type="GO" id="GO:0005737">
    <property type="term" value="C:cytoplasm"/>
    <property type="evidence" value="ECO:0007669"/>
    <property type="project" value="UniProtKB-SubCell"/>
</dbReference>
<dbReference type="SUPFAM" id="SSF52172">
    <property type="entry name" value="CheY-like"/>
    <property type="match status" value="1"/>
</dbReference>
<evidence type="ECO:0000256" key="6">
    <source>
        <dbReference type="PROSITE-ProRule" id="PRU00050"/>
    </source>
</evidence>
<dbReference type="PANTHER" id="PTHR42872">
    <property type="entry name" value="PROTEIN-GLUTAMATE METHYLESTERASE/PROTEIN-GLUTAMINE GLUTAMINASE"/>
    <property type="match status" value="1"/>
</dbReference>
<evidence type="ECO:0000256" key="3">
    <source>
        <dbReference type="ARBA" id="ARBA00022801"/>
    </source>
</evidence>
<dbReference type="CDD" id="cd17541">
    <property type="entry name" value="REC_CheB-like"/>
    <property type="match status" value="1"/>
</dbReference>
<keyword evidence="3 5" id="KW-0378">Hydrolase</keyword>
<evidence type="ECO:0000256" key="5">
    <source>
        <dbReference type="HAMAP-Rule" id="MF_00099"/>
    </source>
</evidence>
<keyword evidence="2 5" id="KW-0145">Chemotaxis</keyword>
<reference evidence="10 11" key="1">
    <citation type="submission" date="2020-06" db="EMBL/GenBank/DDBJ databases">
        <title>Altererythrobacter lutimaris sp. nov., a marine bacterium isolated from a tidal flat.</title>
        <authorList>
            <person name="Kim D."/>
            <person name="Yoo Y."/>
            <person name="Kim J.-J."/>
        </authorList>
    </citation>
    <scope>NUCLEOTIDE SEQUENCE [LARGE SCALE GENOMIC DNA]</scope>
    <source>
        <strain evidence="10 11">JGD-16</strain>
    </source>
</reference>
<keyword evidence="1 5" id="KW-0963">Cytoplasm</keyword>
<evidence type="ECO:0000259" key="8">
    <source>
        <dbReference type="PROSITE" id="PS50110"/>
    </source>
</evidence>
<comment type="function">
    <text evidence="5">Involved in chemotaxis. Part of a chemotaxis signal transduction system that modulates chemotaxis in response to various stimuli. Catalyzes the demethylation of specific methylglutamate residues introduced into the chemoreceptors (methyl-accepting chemotaxis proteins or MCP) by CheR. Also mediates the irreversible deamidation of specific glutamine residues to glutamic acid.</text>
</comment>
<dbReference type="Pfam" id="PF01339">
    <property type="entry name" value="CheB_methylest"/>
    <property type="match status" value="1"/>
</dbReference>
<dbReference type="PANTHER" id="PTHR42872:SF6">
    <property type="entry name" value="PROTEIN-GLUTAMATE METHYLESTERASE_PROTEIN-GLUTAMINE GLUTAMINASE"/>
    <property type="match status" value="1"/>
</dbReference>
<accession>A0A850HE33</accession>
<evidence type="ECO:0000256" key="7">
    <source>
        <dbReference type="PROSITE-ProRule" id="PRU00169"/>
    </source>
</evidence>
<dbReference type="EC" id="3.1.1.61" evidence="5"/>
<evidence type="ECO:0000256" key="2">
    <source>
        <dbReference type="ARBA" id="ARBA00022500"/>
    </source>
</evidence>
<dbReference type="InterPro" id="IPR001789">
    <property type="entry name" value="Sig_transdc_resp-reg_receiver"/>
</dbReference>